<sequence length="91" mass="10086">MLKHGEDAGHLVEVVLGLTETLLQFDAVKNQRDLHPLGVPVCAIRRGGYVRILNILLTRSRHIQASRLSDAISPDSVHFRVNLAEYCGKSV</sequence>
<evidence type="ECO:0000313" key="1">
    <source>
        <dbReference type="EMBL" id="EMA70383.1"/>
    </source>
</evidence>
<proteinExistence type="predicted"/>
<gene>
    <name evidence="1" type="ORF">C468_00075</name>
</gene>
<dbReference type="EMBL" id="AOJH01000001">
    <property type="protein sequence ID" value="EMA70383.1"/>
    <property type="molecule type" value="Genomic_DNA"/>
</dbReference>
<dbReference type="Proteomes" id="UP000011546">
    <property type="component" value="Unassembled WGS sequence"/>
</dbReference>
<keyword evidence="2" id="KW-1185">Reference proteome</keyword>
<comment type="caution">
    <text evidence="1">The sequence shown here is derived from an EMBL/GenBank/DDBJ whole genome shotgun (WGS) entry which is preliminary data.</text>
</comment>
<protein>
    <submittedName>
        <fullName evidence="1">Uncharacterized protein</fullName>
    </submittedName>
</protein>
<accession>M0PKA8</accession>
<name>M0PKA8_9EURY</name>
<dbReference type="AlphaFoldDB" id="M0PKA8"/>
<reference evidence="1 2" key="1">
    <citation type="journal article" date="2014" name="PLoS Genet.">
        <title>Phylogenetically driven sequencing of extremely halophilic archaea reveals strategies for static and dynamic osmo-response.</title>
        <authorList>
            <person name="Becker E.A."/>
            <person name="Seitzer P.M."/>
            <person name="Tritt A."/>
            <person name="Larsen D."/>
            <person name="Krusor M."/>
            <person name="Yao A.I."/>
            <person name="Wu D."/>
            <person name="Madern D."/>
            <person name="Eisen J.A."/>
            <person name="Darling A.E."/>
            <person name="Facciotti M.T."/>
        </authorList>
    </citation>
    <scope>NUCLEOTIDE SEQUENCE [LARGE SCALE GENOMIC DNA]</scope>
    <source>
        <strain evidence="1 2">JCM 14978</strain>
    </source>
</reference>
<organism evidence="1 2">
    <name type="scientific">Halorubrum kocurii JCM 14978</name>
    <dbReference type="NCBI Taxonomy" id="1230456"/>
    <lineage>
        <taxon>Archaea</taxon>
        <taxon>Methanobacteriati</taxon>
        <taxon>Methanobacteriota</taxon>
        <taxon>Stenosarchaea group</taxon>
        <taxon>Halobacteria</taxon>
        <taxon>Halobacteriales</taxon>
        <taxon>Haloferacaceae</taxon>
        <taxon>Halorubrum</taxon>
    </lineage>
</organism>
<evidence type="ECO:0000313" key="2">
    <source>
        <dbReference type="Proteomes" id="UP000011546"/>
    </source>
</evidence>